<feature type="region of interest" description="Disordered" evidence="1">
    <location>
        <begin position="14"/>
        <end position="34"/>
    </location>
</feature>
<dbReference type="Proteomes" id="UP000652761">
    <property type="component" value="Unassembled WGS sequence"/>
</dbReference>
<proteinExistence type="predicted"/>
<dbReference type="EMBL" id="NMUH01002571">
    <property type="protein sequence ID" value="MQM00812.1"/>
    <property type="molecule type" value="Genomic_DNA"/>
</dbReference>
<dbReference type="PANTHER" id="PTHR37210:SF2">
    <property type="entry name" value="PROTEIN CHLOROPLAST VESICULATION"/>
    <property type="match status" value="1"/>
</dbReference>
<gene>
    <name evidence="2" type="ORF">Taro_033555</name>
</gene>
<name>A0A843VU43_COLES</name>
<evidence type="ECO:0000313" key="2">
    <source>
        <dbReference type="EMBL" id="MQM00812.1"/>
    </source>
</evidence>
<organism evidence="2 3">
    <name type="scientific">Colocasia esculenta</name>
    <name type="common">Wild taro</name>
    <name type="synonym">Arum esculentum</name>
    <dbReference type="NCBI Taxonomy" id="4460"/>
    <lineage>
        <taxon>Eukaryota</taxon>
        <taxon>Viridiplantae</taxon>
        <taxon>Streptophyta</taxon>
        <taxon>Embryophyta</taxon>
        <taxon>Tracheophyta</taxon>
        <taxon>Spermatophyta</taxon>
        <taxon>Magnoliopsida</taxon>
        <taxon>Liliopsida</taxon>
        <taxon>Araceae</taxon>
        <taxon>Aroideae</taxon>
        <taxon>Colocasieae</taxon>
        <taxon>Colocasia</taxon>
    </lineage>
</organism>
<dbReference type="AlphaFoldDB" id="A0A843VU43"/>
<dbReference type="OrthoDB" id="1892100at2759"/>
<evidence type="ECO:0000256" key="1">
    <source>
        <dbReference type="SAM" id="MobiDB-lite"/>
    </source>
</evidence>
<feature type="compositionally biased region" description="Pro residues" evidence="1">
    <location>
        <begin position="14"/>
        <end position="30"/>
    </location>
</feature>
<accession>A0A843VU43</accession>
<feature type="region of interest" description="Disordered" evidence="1">
    <location>
        <begin position="110"/>
        <end position="129"/>
    </location>
</feature>
<comment type="caution">
    <text evidence="2">The sequence shown here is derived from an EMBL/GenBank/DDBJ whole genome shotgun (WGS) entry which is preliminary data.</text>
</comment>
<evidence type="ECO:0000313" key="3">
    <source>
        <dbReference type="Proteomes" id="UP000652761"/>
    </source>
</evidence>
<keyword evidence="3" id="KW-1185">Reference proteome</keyword>
<protein>
    <submittedName>
        <fullName evidence="2">Uncharacterized protein</fullName>
    </submittedName>
</protein>
<reference evidence="2" key="1">
    <citation type="submission" date="2017-07" db="EMBL/GenBank/DDBJ databases">
        <title>Taro Niue Genome Assembly and Annotation.</title>
        <authorList>
            <person name="Atibalentja N."/>
            <person name="Keating K."/>
            <person name="Fields C.J."/>
        </authorList>
    </citation>
    <scope>NUCLEOTIDE SEQUENCE</scope>
    <source>
        <strain evidence="2">Niue_2</strain>
        <tissue evidence="2">Leaf</tissue>
    </source>
</reference>
<sequence>MAAASVHCCLNASPPNPAPPPSSLPKPTLSPWPRKEAASWRGRCVSTAACVILGSAVGLAEVGGAGDSFAYAAADQTPAAAVVAPSLARWSQVRECPPWHANSLENIVPENLPRPSPRRRSETVRMSRSAPAIAGSPVGVAREGCYSL</sequence>
<dbReference type="InterPro" id="IPR053350">
    <property type="entry name" value="CV_Inducer"/>
</dbReference>
<dbReference type="PANTHER" id="PTHR37210">
    <property type="entry name" value="EXPRESSED PROTEIN"/>
    <property type="match status" value="1"/>
</dbReference>